<dbReference type="RefSeq" id="WP_072958500.1">
    <property type="nucleotide sequence ID" value="NZ_FQUT01000006.1"/>
</dbReference>
<gene>
    <name evidence="4" type="ORF">SAMN05443633_106169</name>
</gene>
<evidence type="ECO:0000313" key="5">
    <source>
        <dbReference type="Proteomes" id="UP000184518"/>
    </source>
</evidence>
<protein>
    <submittedName>
        <fullName evidence="4">Por secretion system C-terminal sorting domain-containing protein</fullName>
    </submittedName>
</protein>
<keyword evidence="5" id="KW-1185">Reference proteome</keyword>
<proteinExistence type="predicted"/>
<dbReference type="NCBIfam" id="TIGR04183">
    <property type="entry name" value="Por_Secre_tail"/>
    <property type="match status" value="1"/>
</dbReference>
<accession>A0A1M5ECC9</accession>
<reference evidence="5" key="1">
    <citation type="submission" date="2016-11" db="EMBL/GenBank/DDBJ databases">
        <authorList>
            <person name="Varghese N."/>
            <person name="Submissions S."/>
        </authorList>
    </citation>
    <scope>NUCLEOTIDE SEQUENCE [LARGE SCALE GENOMIC DNA]</scope>
    <source>
        <strain evidence="5">DSM 27619</strain>
    </source>
</reference>
<sequence>MFRKLHFAVCKLGAGLGLLTIAGSYVYAQQWENVGGLATVSAGGSSFNNLVVDTAGKYYLSYYDLSVSKGSVQLFDGNSWSYVGGSAGVTNSYATYNSLSLAPNGNLYYTNQGTGLEVRQFNGTSWTQLPSPVTSAINYQASAVSSSNVLFTYSTHNSGTVQRFVNGAWEQVGNTGFSNGAAFAEMVIGTNNKVYTCNVSGGVRVYENSASAGTSDNWNLVGGSTVDAASSGEQYTSDIAIDANNNLYVAYVSNSANGTKLNVKKFDGTNWVQVGNPYFSSGRVQHVALAVTAAGAPYVVASRWEDDNFLKNTAFKLDAGSNTWATFGGDFISDGQAAYNDLAVDNANNYLVLTYTQDGTKVKRISLPVPTQTCSNTDPGNNAGDLGCVTFTYRGQSVTYTTVRCADGRIWLQQNLGSSKVATSFDDADSYGDLFQWGRWDDGHQVRNSLTSVASSPNSPDGLSGTDKFIIGSGTDSWWGSNATSDTWTAASSAAAGQAVGVDPCKAIGQGWRLPTSAEWVTIANNYSMNNPASAYASHLKLPAGGVRSNTSGGFNFVGQRGYFWSSETSTSGGRFMYVGGTIITPASGGPRGQGESVRCTKDVSTGLGTSDLNSKANSIGIYPNPTNGILNIRTDSSIESVNVINVVGQKVNMQFSDKQINMQGLPNGVYIVELKLKNGKTFSKKVVKN</sequence>
<dbReference type="SUPFAM" id="SSF75011">
    <property type="entry name" value="3-carboxy-cis,cis-mucoante lactonizing enzyme"/>
    <property type="match status" value="1"/>
</dbReference>
<feature type="signal peptide" evidence="2">
    <location>
        <begin position="1"/>
        <end position="28"/>
    </location>
</feature>
<evidence type="ECO:0000313" key="4">
    <source>
        <dbReference type="EMBL" id="SHF76784.1"/>
    </source>
</evidence>
<feature type="domain" description="Secretion system C-terminal sorting" evidence="3">
    <location>
        <begin position="622"/>
        <end position="688"/>
    </location>
</feature>
<keyword evidence="1 2" id="KW-0732">Signal</keyword>
<evidence type="ECO:0000259" key="3">
    <source>
        <dbReference type="Pfam" id="PF18962"/>
    </source>
</evidence>
<dbReference type="STRING" id="1416778.SAMN05443633_106169"/>
<dbReference type="EMBL" id="FQUT01000006">
    <property type="protein sequence ID" value="SHF76784.1"/>
    <property type="molecule type" value="Genomic_DNA"/>
</dbReference>
<evidence type="ECO:0000256" key="1">
    <source>
        <dbReference type="ARBA" id="ARBA00022729"/>
    </source>
</evidence>
<dbReference type="Pfam" id="PF18962">
    <property type="entry name" value="Por_Secre_tail"/>
    <property type="match status" value="1"/>
</dbReference>
<dbReference type="OrthoDB" id="9805760at2"/>
<organism evidence="4 5">
    <name type="scientific">Chryseobacterium arachidis</name>
    <dbReference type="NCBI Taxonomy" id="1416778"/>
    <lineage>
        <taxon>Bacteria</taxon>
        <taxon>Pseudomonadati</taxon>
        <taxon>Bacteroidota</taxon>
        <taxon>Flavobacteriia</taxon>
        <taxon>Flavobacteriales</taxon>
        <taxon>Weeksellaceae</taxon>
        <taxon>Chryseobacterium group</taxon>
        <taxon>Chryseobacterium</taxon>
    </lineage>
</organism>
<dbReference type="Proteomes" id="UP000184518">
    <property type="component" value="Unassembled WGS sequence"/>
</dbReference>
<feature type="chain" id="PRO_5013041961" evidence="2">
    <location>
        <begin position="29"/>
        <end position="690"/>
    </location>
</feature>
<dbReference type="InterPro" id="IPR026444">
    <property type="entry name" value="Secre_tail"/>
</dbReference>
<evidence type="ECO:0000256" key="2">
    <source>
        <dbReference type="SAM" id="SignalP"/>
    </source>
</evidence>
<name>A0A1M5ECC9_9FLAO</name>
<dbReference type="AlphaFoldDB" id="A0A1M5ECC9"/>